<proteinExistence type="predicted"/>
<reference evidence="3 4" key="1">
    <citation type="submission" date="2017-12" db="EMBL/GenBank/DDBJ databases">
        <authorList>
            <person name="Pombert J.-F."/>
            <person name="Haag K.L."/>
            <person name="Ebert D."/>
        </authorList>
    </citation>
    <scope>NUCLEOTIDE SEQUENCE [LARGE SCALE GENOMIC DNA]</scope>
    <source>
        <strain evidence="2">BE-OM-2</strain>
        <strain evidence="1">IL-BN-2</strain>
    </source>
</reference>
<dbReference type="EMBL" id="PITI01000159">
    <property type="protein sequence ID" value="TBU08279.1"/>
    <property type="molecule type" value="Genomic_DNA"/>
</dbReference>
<evidence type="ECO:0000313" key="3">
    <source>
        <dbReference type="Proteomes" id="UP000291404"/>
    </source>
</evidence>
<evidence type="ECO:0000313" key="2">
    <source>
        <dbReference type="EMBL" id="TBU08279.1"/>
    </source>
</evidence>
<sequence length="112" mass="13281">MSRKLEKNKKIKFRRTSNLNNTNNYLLKNIKDLNLNVNNSKPSYEFLLNEGKKFSMYFSKFNNTNKYSEFVTTVVLNLLDNCSGDIYMNVSNRIRKIGSKKLIEEQEYSDEF</sequence>
<name>A0A4Q9LJ97_9MICR</name>
<gene>
    <name evidence="2" type="ORF">CWI36_0159p0020</name>
    <name evidence="1" type="ORF">CWI39_0975p0010</name>
</gene>
<dbReference type="Proteomes" id="UP000293045">
    <property type="component" value="Unassembled WGS sequence"/>
</dbReference>
<keyword evidence="3" id="KW-1185">Reference proteome</keyword>
<dbReference type="VEuPathDB" id="MicrosporidiaDB:CWI39_0975p0010"/>
<dbReference type="Proteomes" id="UP000291404">
    <property type="component" value="Unassembled WGS sequence"/>
</dbReference>
<comment type="caution">
    <text evidence="2">The sequence shown here is derived from an EMBL/GenBank/DDBJ whole genome shotgun (WGS) entry which is preliminary data.</text>
</comment>
<dbReference type="VEuPathDB" id="MicrosporidiaDB:CWI36_0159p0020"/>
<dbReference type="EMBL" id="PIXR01000975">
    <property type="protein sequence ID" value="TBU03394.1"/>
    <property type="molecule type" value="Genomic_DNA"/>
</dbReference>
<evidence type="ECO:0000313" key="1">
    <source>
        <dbReference type="EMBL" id="TBU03394.1"/>
    </source>
</evidence>
<protein>
    <submittedName>
        <fullName evidence="2">Uncharacterized protein</fullName>
    </submittedName>
</protein>
<evidence type="ECO:0000313" key="4">
    <source>
        <dbReference type="Proteomes" id="UP000293045"/>
    </source>
</evidence>
<accession>A0A4Q9LJ97</accession>
<dbReference type="AlphaFoldDB" id="A0A4Q9LJ97"/>
<organism evidence="2 3">
    <name type="scientific">Hamiltosporidium magnivora</name>
    <dbReference type="NCBI Taxonomy" id="148818"/>
    <lineage>
        <taxon>Eukaryota</taxon>
        <taxon>Fungi</taxon>
        <taxon>Fungi incertae sedis</taxon>
        <taxon>Microsporidia</taxon>
        <taxon>Dubosqiidae</taxon>
        <taxon>Hamiltosporidium</taxon>
    </lineage>
</organism>